<evidence type="ECO:0008006" key="4">
    <source>
        <dbReference type="Google" id="ProtNLM"/>
    </source>
</evidence>
<dbReference type="Gene3D" id="3.20.20.190">
    <property type="entry name" value="Phosphatidylinositol (PI) phosphodiesterase"/>
    <property type="match status" value="1"/>
</dbReference>
<dbReference type="OrthoDB" id="2162799at2759"/>
<evidence type="ECO:0000256" key="1">
    <source>
        <dbReference type="SAM" id="MobiDB-lite"/>
    </source>
</evidence>
<reference evidence="2" key="1">
    <citation type="submission" date="2020-12" db="EMBL/GenBank/DDBJ databases">
        <title>Metabolic potential, ecology and presence of endohyphal bacteria is reflected in genomic diversity of Mucoromycotina.</title>
        <authorList>
            <person name="Muszewska A."/>
            <person name="Okrasinska A."/>
            <person name="Steczkiewicz K."/>
            <person name="Drgas O."/>
            <person name="Orlowska M."/>
            <person name="Perlinska-Lenart U."/>
            <person name="Aleksandrzak-Piekarczyk T."/>
            <person name="Szatraj K."/>
            <person name="Zielenkiewicz U."/>
            <person name="Pilsyk S."/>
            <person name="Malc E."/>
            <person name="Mieczkowski P."/>
            <person name="Kruszewska J.S."/>
            <person name="Biernat P."/>
            <person name="Pawlowska J."/>
        </authorList>
    </citation>
    <scope>NUCLEOTIDE SEQUENCE</scope>
    <source>
        <strain evidence="2">WA0000051536</strain>
    </source>
</reference>
<dbReference type="GO" id="GO:0006629">
    <property type="term" value="P:lipid metabolic process"/>
    <property type="evidence" value="ECO:0007669"/>
    <property type="project" value="InterPro"/>
</dbReference>
<protein>
    <recommendedName>
        <fullName evidence="4">PLC-like phosphodiesterase</fullName>
    </recommendedName>
</protein>
<dbReference type="InterPro" id="IPR051057">
    <property type="entry name" value="PI-PLC_domain"/>
</dbReference>
<sequence>MLVHSPCERDVPGWKSELDIWANCVNILLGLLEETLNNENTPQYRQRKRSSSDRKVYKASHPYQIGSGVSTPKRKRSFSDEARERKMQKISLSLANDIARSLSVADGLSDSKVTKRRTSTMVDDTEMFVDDDTNTKDATSSDTLKKSSFIHPRNHLGLVHQAEAPAPPVMRSITELLSTQSLLVHSDTMQMEHWMMSQALSRGMTLPQFEMELRLKEQQLQTALLGLSQSHDLCDGRGKEYAHMKTHLEAISMVIKWIEHDHQWPIEMVEDMSHLTTTPFERSDDLLTDIRRLQTQLDEKTRFYDDHLVQGGLQWKAMGFPAQEQLIASVKGYFHSLCIGLVSELHLAYATVNSQREISGERSSEAEYDKTMEAILEGLEFIGSSMAFTGLGSSKLITGCMAVGTAYGTYVAGKLEALIEDQHPLLNVQRGMTMAVDQGMKSRKPARVDIEFMRQIENMTRILAAIQLMQEIQHTSTDYFSNEEQLMEFFDRDKVSTVEGLSSAIIDVAIRAASIIEIHQSGRNNNQRPINIMIRPAHGLVYMEESLFRYTSKVIELSGREARDGSRIQQLYIRLEQLEQAAEEFMKLFTVPALLIAAASSVYAQTACNGDASLCSKTYNSVTYLTTHNSYGFQSNAAGNQHYPIATQLTDGVRGLKLSAVQGNQSGVIELCHTSCTLLDAGTASNTLASIASWLDANPNEVVTIMWNNLGNFPVSAFQSAYTNGGSIMNYVYTQPAGSLTWPTLQSMISSGKRLINFVDTGADQTSVPWLMSQFDYVFETPYDNQNLTAFTCTIDRPTNPTSPDSMMYVMNHFLYGVVNFGGTAIEVPQPDSANVTNGDSLKSQATQCTSTFGRQPNFIEVDFYEQGSCFQVVDSLNNVAYTSKALGTASATATGKTTINNGASVSTAFSYLTLFGLVLGSLFVSL</sequence>
<gene>
    <name evidence="2" type="ORF">INT44_009033</name>
</gene>
<comment type="caution">
    <text evidence="2">The sequence shown here is derived from an EMBL/GenBank/DDBJ whole genome shotgun (WGS) entry which is preliminary data.</text>
</comment>
<dbReference type="Pfam" id="PF26146">
    <property type="entry name" value="PI-PLC_X"/>
    <property type="match status" value="1"/>
</dbReference>
<dbReference type="AlphaFoldDB" id="A0A8H7Q174"/>
<dbReference type="InterPro" id="IPR017946">
    <property type="entry name" value="PLC-like_Pdiesterase_TIM-brl"/>
</dbReference>
<dbReference type="Proteomes" id="UP000612746">
    <property type="component" value="Unassembled WGS sequence"/>
</dbReference>
<dbReference type="EMBL" id="JAEPRA010000006">
    <property type="protein sequence ID" value="KAG2184022.1"/>
    <property type="molecule type" value="Genomic_DNA"/>
</dbReference>
<dbReference type="PANTHER" id="PTHR13593:SF140">
    <property type="entry name" value="PLC-LIKE PHOSPHODIESTERASE"/>
    <property type="match status" value="1"/>
</dbReference>
<evidence type="ECO:0000313" key="2">
    <source>
        <dbReference type="EMBL" id="KAG2184022.1"/>
    </source>
</evidence>
<dbReference type="PANTHER" id="PTHR13593">
    <property type="match status" value="1"/>
</dbReference>
<accession>A0A8H7Q174</accession>
<feature type="region of interest" description="Disordered" evidence="1">
    <location>
        <begin position="41"/>
        <end position="83"/>
    </location>
</feature>
<proteinExistence type="predicted"/>
<organism evidence="2 3">
    <name type="scientific">Umbelopsis vinacea</name>
    <dbReference type="NCBI Taxonomy" id="44442"/>
    <lineage>
        <taxon>Eukaryota</taxon>
        <taxon>Fungi</taxon>
        <taxon>Fungi incertae sedis</taxon>
        <taxon>Mucoromycota</taxon>
        <taxon>Mucoromycotina</taxon>
        <taxon>Umbelopsidomycetes</taxon>
        <taxon>Umbelopsidales</taxon>
        <taxon>Umbelopsidaceae</taxon>
        <taxon>Umbelopsis</taxon>
    </lineage>
</organism>
<evidence type="ECO:0000313" key="3">
    <source>
        <dbReference type="Proteomes" id="UP000612746"/>
    </source>
</evidence>
<dbReference type="GO" id="GO:0008081">
    <property type="term" value="F:phosphoric diester hydrolase activity"/>
    <property type="evidence" value="ECO:0007669"/>
    <property type="project" value="InterPro"/>
</dbReference>
<keyword evidence="3" id="KW-1185">Reference proteome</keyword>
<name>A0A8H7Q174_9FUNG</name>
<dbReference type="SUPFAM" id="SSF51695">
    <property type="entry name" value="PLC-like phosphodiesterases"/>
    <property type="match status" value="1"/>
</dbReference>